<organism evidence="1 2">
    <name type="scientific">Brevibacterium aurantiacum</name>
    <dbReference type="NCBI Taxonomy" id="273384"/>
    <lineage>
        <taxon>Bacteria</taxon>
        <taxon>Bacillati</taxon>
        <taxon>Actinomycetota</taxon>
        <taxon>Actinomycetes</taxon>
        <taxon>Micrococcales</taxon>
        <taxon>Brevibacteriaceae</taxon>
        <taxon>Brevibacterium</taxon>
    </lineage>
</organism>
<name>A0A2H1JQA0_BREAU</name>
<dbReference type="Proteomes" id="UP000234525">
    <property type="component" value="Unassembled WGS sequence"/>
</dbReference>
<proteinExistence type="predicted"/>
<protein>
    <submittedName>
        <fullName evidence="1">Uncharacterized protein</fullName>
    </submittedName>
</protein>
<gene>
    <name evidence="1" type="ORF">BAUR9175_02694</name>
</gene>
<evidence type="ECO:0000313" key="1">
    <source>
        <dbReference type="EMBL" id="SMX89666.1"/>
    </source>
</evidence>
<sequence>MKTNHLTIRSEKAILTRAGFDYSELSFTIINRSGSHMGGRYTGHRVEQFDVRIAGQPDSRRTVRAILGERGLEVAPMPDHDDWSRGSVAIPAHG</sequence>
<dbReference type="AlphaFoldDB" id="A0A2H1JQA0"/>
<dbReference type="EMBL" id="FXZB01000018">
    <property type="protein sequence ID" value="SMX89666.1"/>
    <property type="molecule type" value="Genomic_DNA"/>
</dbReference>
<reference evidence="1" key="1">
    <citation type="submission" date="2017-03" db="EMBL/GenBank/DDBJ databases">
        <authorList>
            <person name="Monnet C."/>
        </authorList>
    </citation>
    <scope>NUCLEOTIDE SEQUENCE [LARGE SCALE GENOMIC DNA]</scope>
    <source>
        <strain evidence="1">ATCC 9175</strain>
    </source>
</reference>
<comment type="caution">
    <text evidence="1">The sequence shown here is derived from an EMBL/GenBank/DDBJ whole genome shotgun (WGS) entry which is preliminary data.</text>
</comment>
<evidence type="ECO:0000313" key="2">
    <source>
        <dbReference type="Proteomes" id="UP000234525"/>
    </source>
</evidence>
<accession>A0A2H1JQA0</accession>
<keyword evidence="2" id="KW-1185">Reference proteome</keyword>